<sequence length="233" mass="26459">MTTPAPGSPCVICLEPDVQVRGRLSTCKHIFCFFCISQWALASNTCPLCKSKFRCISELVVSTGIVLSKKRVGEKSQEIESEFDELDLSIDDVSELRNSIRSKYMREINSIVYQSDSSDEDFSEFIVPDHFDSDSENFTPQLDSNILDEIEVISDSFDMQDSSIPQVLTSVQLEDNRIVSEYFLPNSRNVNSKAAKDQPRNHLKIGKKAKCHKMEEEILENIRKFGNTGWISK</sequence>
<evidence type="ECO:0000259" key="5">
    <source>
        <dbReference type="PROSITE" id="PS50089"/>
    </source>
</evidence>
<organism evidence="6 7">
    <name type="scientific">Oopsacas minuta</name>
    <dbReference type="NCBI Taxonomy" id="111878"/>
    <lineage>
        <taxon>Eukaryota</taxon>
        <taxon>Metazoa</taxon>
        <taxon>Porifera</taxon>
        <taxon>Hexactinellida</taxon>
        <taxon>Hexasterophora</taxon>
        <taxon>Lyssacinosida</taxon>
        <taxon>Leucopsacidae</taxon>
        <taxon>Oopsacas</taxon>
    </lineage>
</organism>
<dbReference type="GO" id="GO:0008270">
    <property type="term" value="F:zinc ion binding"/>
    <property type="evidence" value="ECO:0007669"/>
    <property type="project" value="UniProtKB-KW"/>
</dbReference>
<evidence type="ECO:0000256" key="2">
    <source>
        <dbReference type="ARBA" id="ARBA00022771"/>
    </source>
</evidence>
<dbReference type="Pfam" id="PF13639">
    <property type="entry name" value="zf-RING_2"/>
    <property type="match status" value="1"/>
</dbReference>
<dbReference type="InterPro" id="IPR013083">
    <property type="entry name" value="Znf_RING/FYVE/PHD"/>
</dbReference>
<keyword evidence="2 4" id="KW-0863">Zinc-finger</keyword>
<gene>
    <name evidence="6" type="ORF">LOD99_8247</name>
</gene>
<dbReference type="Gene3D" id="3.30.40.10">
    <property type="entry name" value="Zinc/RING finger domain, C3HC4 (zinc finger)"/>
    <property type="match status" value="1"/>
</dbReference>
<evidence type="ECO:0000256" key="1">
    <source>
        <dbReference type="ARBA" id="ARBA00022723"/>
    </source>
</evidence>
<dbReference type="Proteomes" id="UP001165289">
    <property type="component" value="Unassembled WGS sequence"/>
</dbReference>
<keyword evidence="3" id="KW-0862">Zinc</keyword>
<dbReference type="SUPFAM" id="SSF57850">
    <property type="entry name" value="RING/U-box"/>
    <property type="match status" value="1"/>
</dbReference>
<evidence type="ECO:0000256" key="3">
    <source>
        <dbReference type="ARBA" id="ARBA00022833"/>
    </source>
</evidence>
<dbReference type="PANTHER" id="PTHR47177">
    <property type="entry name" value="F18C1.6 PROTEIN"/>
    <property type="match status" value="1"/>
</dbReference>
<dbReference type="PROSITE" id="PS50089">
    <property type="entry name" value="ZF_RING_2"/>
    <property type="match status" value="1"/>
</dbReference>
<dbReference type="EMBL" id="JAKMXF010000333">
    <property type="protein sequence ID" value="KAI6648045.1"/>
    <property type="molecule type" value="Genomic_DNA"/>
</dbReference>
<dbReference type="PANTHER" id="PTHR47177:SF3">
    <property type="entry name" value="F18C1.6 PROTEIN"/>
    <property type="match status" value="1"/>
</dbReference>
<dbReference type="InterPro" id="IPR001841">
    <property type="entry name" value="Znf_RING"/>
</dbReference>
<evidence type="ECO:0000313" key="6">
    <source>
        <dbReference type="EMBL" id="KAI6648045.1"/>
    </source>
</evidence>
<dbReference type="AlphaFoldDB" id="A0AAV7JGM5"/>
<reference evidence="6 7" key="1">
    <citation type="journal article" date="2023" name="BMC Biol.">
        <title>The compact genome of the sponge Oopsacas minuta (Hexactinellida) is lacking key metazoan core genes.</title>
        <authorList>
            <person name="Santini S."/>
            <person name="Schenkelaars Q."/>
            <person name="Jourda C."/>
            <person name="Duchesne M."/>
            <person name="Belahbib H."/>
            <person name="Rocher C."/>
            <person name="Selva M."/>
            <person name="Riesgo A."/>
            <person name="Vervoort M."/>
            <person name="Leys S.P."/>
            <person name="Kodjabachian L."/>
            <person name="Le Bivic A."/>
            <person name="Borchiellini C."/>
            <person name="Claverie J.M."/>
            <person name="Renard E."/>
        </authorList>
    </citation>
    <scope>NUCLEOTIDE SEQUENCE [LARGE SCALE GENOMIC DNA]</scope>
    <source>
        <strain evidence="6">SPO-2</strain>
    </source>
</reference>
<name>A0AAV7JGM5_9METZ</name>
<keyword evidence="1" id="KW-0479">Metal-binding</keyword>
<proteinExistence type="predicted"/>
<keyword evidence="7" id="KW-1185">Reference proteome</keyword>
<evidence type="ECO:0000256" key="4">
    <source>
        <dbReference type="PROSITE-ProRule" id="PRU00175"/>
    </source>
</evidence>
<dbReference type="InterPro" id="IPR017907">
    <property type="entry name" value="Znf_RING_CS"/>
</dbReference>
<accession>A0AAV7JGM5</accession>
<evidence type="ECO:0000313" key="7">
    <source>
        <dbReference type="Proteomes" id="UP001165289"/>
    </source>
</evidence>
<comment type="caution">
    <text evidence="6">The sequence shown here is derived from an EMBL/GenBank/DDBJ whole genome shotgun (WGS) entry which is preliminary data.</text>
</comment>
<dbReference type="PROSITE" id="PS00518">
    <property type="entry name" value="ZF_RING_1"/>
    <property type="match status" value="1"/>
</dbReference>
<feature type="domain" description="RING-type" evidence="5">
    <location>
        <begin position="10"/>
        <end position="50"/>
    </location>
</feature>
<dbReference type="SMART" id="SM00184">
    <property type="entry name" value="RING"/>
    <property type="match status" value="1"/>
</dbReference>
<protein>
    <recommendedName>
        <fullName evidence="5">RING-type domain-containing protein</fullName>
    </recommendedName>
</protein>